<evidence type="ECO:0000313" key="3">
    <source>
        <dbReference type="Proteomes" id="UP000317318"/>
    </source>
</evidence>
<sequence>MSIDKSLRRKGRLVRARNVLKREERIEFLKKQDRWTDESSPIGLPKVRIPKTVVGKKKKKKTTEDEDKKEGKKK</sequence>
<name>A0A517QWX8_9PLAN</name>
<keyword evidence="3" id="KW-1185">Reference proteome</keyword>
<accession>A0A517QWX8</accession>
<gene>
    <name evidence="2" type="ORF">Pan189_05240</name>
</gene>
<protein>
    <recommendedName>
        <fullName evidence="4">Small basic protein</fullName>
    </recommendedName>
</protein>
<feature type="compositionally biased region" description="Basic and acidic residues" evidence="1">
    <location>
        <begin position="62"/>
        <end position="74"/>
    </location>
</feature>
<dbReference type="OrthoDB" id="291303at2"/>
<dbReference type="AlphaFoldDB" id="A0A517QWX8"/>
<dbReference type="KEGG" id="svp:Pan189_05240"/>
<proteinExistence type="predicted"/>
<dbReference type="NCBIfam" id="TIGR04137">
    <property type="entry name" value="Chlam_Ver_rRNA"/>
    <property type="match status" value="1"/>
</dbReference>
<reference evidence="2 3" key="1">
    <citation type="submission" date="2019-02" db="EMBL/GenBank/DDBJ databases">
        <title>Deep-cultivation of Planctomycetes and their phenomic and genomic characterization uncovers novel biology.</title>
        <authorList>
            <person name="Wiegand S."/>
            <person name="Jogler M."/>
            <person name="Boedeker C."/>
            <person name="Pinto D."/>
            <person name="Vollmers J."/>
            <person name="Rivas-Marin E."/>
            <person name="Kohn T."/>
            <person name="Peeters S.H."/>
            <person name="Heuer A."/>
            <person name="Rast P."/>
            <person name="Oberbeckmann S."/>
            <person name="Bunk B."/>
            <person name="Jeske O."/>
            <person name="Meyerdierks A."/>
            <person name="Storesund J.E."/>
            <person name="Kallscheuer N."/>
            <person name="Luecker S."/>
            <person name="Lage O.M."/>
            <person name="Pohl T."/>
            <person name="Merkel B.J."/>
            <person name="Hornburger P."/>
            <person name="Mueller R.-W."/>
            <person name="Bruemmer F."/>
            <person name="Labrenz M."/>
            <person name="Spormann A.M."/>
            <person name="Op den Camp H."/>
            <person name="Overmann J."/>
            <person name="Amann R."/>
            <person name="Jetten M.S.M."/>
            <person name="Mascher T."/>
            <person name="Medema M.H."/>
            <person name="Devos D.P."/>
            <person name="Kaster A.-K."/>
            <person name="Ovreas L."/>
            <person name="Rohde M."/>
            <person name="Galperin M.Y."/>
            <person name="Jogler C."/>
        </authorList>
    </citation>
    <scope>NUCLEOTIDE SEQUENCE [LARGE SCALE GENOMIC DNA]</scope>
    <source>
        <strain evidence="2 3">Pan189</strain>
    </source>
</reference>
<dbReference type="InterPro" id="IPR026405">
    <property type="entry name" value="Chlam/Ver/Plancto_rRNA"/>
</dbReference>
<dbReference type="EMBL" id="CP036268">
    <property type="protein sequence ID" value="QDT36169.1"/>
    <property type="molecule type" value="Genomic_DNA"/>
</dbReference>
<evidence type="ECO:0000256" key="1">
    <source>
        <dbReference type="SAM" id="MobiDB-lite"/>
    </source>
</evidence>
<evidence type="ECO:0000313" key="2">
    <source>
        <dbReference type="EMBL" id="QDT36169.1"/>
    </source>
</evidence>
<dbReference type="Proteomes" id="UP000317318">
    <property type="component" value="Chromosome"/>
</dbReference>
<evidence type="ECO:0008006" key="4">
    <source>
        <dbReference type="Google" id="ProtNLM"/>
    </source>
</evidence>
<dbReference type="RefSeq" id="WP_145362392.1">
    <property type="nucleotide sequence ID" value="NZ_CP036268.1"/>
</dbReference>
<organism evidence="2 3">
    <name type="scientific">Stratiformator vulcanicus</name>
    <dbReference type="NCBI Taxonomy" id="2527980"/>
    <lineage>
        <taxon>Bacteria</taxon>
        <taxon>Pseudomonadati</taxon>
        <taxon>Planctomycetota</taxon>
        <taxon>Planctomycetia</taxon>
        <taxon>Planctomycetales</taxon>
        <taxon>Planctomycetaceae</taxon>
        <taxon>Stratiformator</taxon>
    </lineage>
</organism>
<feature type="region of interest" description="Disordered" evidence="1">
    <location>
        <begin position="33"/>
        <end position="74"/>
    </location>
</feature>